<evidence type="ECO:0000313" key="3">
    <source>
        <dbReference type="EMBL" id="OXE50154.1"/>
    </source>
</evidence>
<dbReference type="RefSeq" id="WP_066594704.1">
    <property type="nucleotide sequence ID" value="NZ_CAJTBZ010000016.1"/>
</dbReference>
<keyword evidence="4" id="KW-1185">Reference proteome</keyword>
<dbReference type="GeneID" id="78362441"/>
<feature type="signal peptide" evidence="2">
    <location>
        <begin position="1"/>
        <end position="20"/>
    </location>
</feature>
<dbReference type="Proteomes" id="UP000214610">
    <property type="component" value="Unassembled WGS sequence"/>
</dbReference>
<dbReference type="GO" id="GO:0015888">
    <property type="term" value="P:thiamine transport"/>
    <property type="evidence" value="ECO:0007669"/>
    <property type="project" value="TreeGrafter"/>
</dbReference>
<dbReference type="Pfam" id="PF13343">
    <property type="entry name" value="SBP_bac_6"/>
    <property type="match status" value="1"/>
</dbReference>
<dbReference type="GO" id="GO:0030288">
    <property type="term" value="C:outer membrane-bounded periplasmic space"/>
    <property type="evidence" value="ECO:0007669"/>
    <property type="project" value="TreeGrafter"/>
</dbReference>
<sequence length="329" mass="36347">MKLFSVAALSVCFLAGSVSAAETLNAYSIMPEKYASKVFAEFTKDTGIKVNFLRFSSGEALARLTAEKGNPQVDVMLGGPADTYAAGAKDQIFESYRPKDSDAIPANLRDKDNRWTGIGIIPLCFLTNTKFLEKNKMQAPTKWDDLLDPKYKNNLQMADARTSGTATERIYSLVKVKGEDPAFEYQKKLNGNIQMYTKSGAGGAMPIATGQCASGIFYIVDALDIKQQGYPVVITYPEDGVSYGIEATGIVKGAKNLDAAKKFVDWAASKKFADFIVANKINYVPTRNDVKTFNPLLDLSKINLKDVDTTWKGEKRKEYTNRWINEVIK</sequence>
<dbReference type="GO" id="GO:0019808">
    <property type="term" value="F:polyamine binding"/>
    <property type="evidence" value="ECO:0007669"/>
    <property type="project" value="InterPro"/>
</dbReference>
<dbReference type="InterPro" id="IPR001188">
    <property type="entry name" value="Sperm_putr-bd"/>
</dbReference>
<dbReference type="SUPFAM" id="SSF53850">
    <property type="entry name" value="Periplasmic binding protein-like II"/>
    <property type="match status" value="1"/>
</dbReference>
<dbReference type="Gene3D" id="3.40.190.10">
    <property type="entry name" value="Periplasmic binding protein-like II"/>
    <property type="match status" value="2"/>
</dbReference>
<dbReference type="AlphaFoldDB" id="A0A227KPF9"/>
<feature type="chain" id="PRO_5011270789" evidence="2">
    <location>
        <begin position="21"/>
        <end position="329"/>
    </location>
</feature>
<dbReference type="PRINTS" id="PR00909">
    <property type="entry name" value="SPERMDNBNDNG"/>
</dbReference>
<dbReference type="GO" id="GO:0030975">
    <property type="term" value="F:thiamine binding"/>
    <property type="evidence" value="ECO:0007669"/>
    <property type="project" value="TreeGrafter"/>
</dbReference>
<dbReference type="GO" id="GO:0030976">
    <property type="term" value="F:thiamine pyrophosphate binding"/>
    <property type="evidence" value="ECO:0007669"/>
    <property type="project" value="TreeGrafter"/>
</dbReference>
<dbReference type="EMBL" id="NHMP01000002">
    <property type="protein sequence ID" value="OXE50154.1"/>
    <property type="molecule type" value="Genomic_DNA"/>
</dbReference>
<proteinExistence type="predicted"/>
<dbReference type="InterPro" id="IPR026045">
    <property type="entry name" value="Ferric-bd"/>
</dbReference>
<gene>
    <name evidence="3" type="ORF">ADH67_03890</name>
</gene>
<dbReference type="CDD" id="cd13544">
    <property type="entry name" value="PBP2_Fbp_like_1"/>
    <property type="match status" value="1"/>
</dbReference>
<dbReference type="GO" id="GO:0015846">
    <property type="term" value="P:polyamine transport"/>
    <property type="evidence" value="ECO:0007669"/>
    <property type="project" value="InterPro"/>
</dbReference>
<protein>
    <submittedName>
        <fullName evidence="3">ABC transporter substrate-binding protein</fullName>
    </submittedName>
</protein>
<keyword evidence="1 2" id="KW-0732">Signal</keyword>
<dbReference type="PANTHER" id="PTHR30006">
    <property type="entry name" value="THIAMINE-BINDING PERIPLASMIC PROTEIN-RELATED"/>
    <property type="match status" value="1"/>
</dbReference>
<name>A0A227KPF9_9BURK</name>
<organism evidence="3 4">
    <name type="scientific">Turicimonas muris</name>
    <dbReference type="NCBI Taxonomy" id="1796652"/>
    <lineage>
        <taxon>Bacteria</taxon>
        <taxon>Pseudomonadati</taxon>
        <taxon>Pseudomonadota</taxon>
        <taxon>Betaproteobacteria</taxon>
        <taxon>Burkholderiales</taxon>
        <taxon>Sutterellaceae</taxon>
        <taxon>Turicimonas</taxon>
    </lineage>
</organism>
<dbReference type="PIRSF" id="PIRSF002825">
    <property type="entry name" value="CfbpA"/>
    <property type="match status" value="1"/>
</dbReference>
<evidence type="ECO:0000256" key="1">
    <source>
        <dbReference type="ARBA" id="ARBA00022729"/>
    </source>
</evidence>
<evidence type="ECO:0000256" key="2">
    <source>
        <dbReference type="SAM" id="SignalP"/>
    </source>
</evidence>
<dbReference type="PANTHER" id="PTHR30006:SF2">
    <property type="entry name" value="ABC TRANSPORTER SUBSTRATE-BINDING PROTEIN"/>
    <property type="match status" value="1"/>
</dbReference>
<reference evidence="4" key="1">
    <citation type="submission" date="2017-05" db="EMBL/GenBank/DDBJ databases">
        <title>Improved OligoMM genomes.</title>
        <authorList>
            <person name="Garzetti D."/>
        </authorList>
    </citation>
    <scope>NUCLEOTIDE SEQUENCE [LARGE SCALE GENOMIC DNA]</scope>
    <source>
        <strain evidence="4">YL45</strain>
    </source>
</reference>
<evidence type="ECO:0000313" key="4">
    <source>
        <dbReference type="Proteomes" id="UP000214610"/>
    </source>
</evidence>
<comment type="caution">
    <text evidence="3">The sequence shown here is derived from an EMBL/GenBank/DDBJ whole genome shotgun (WGS) entry which is preliminary data.</text>
</comment>
<accession>A0A227KPF9</accession>